<evidence type="ECO:0000313" key="1">
    <source>
        <dbReference type="EMBL" id="GAA1574405.1"/>
    </source>
</evidence>
<gene>
    <name evidence="1" type="ORF">GCM10009827_115330</name>
</gene>
<accession>A0ABN2DBP9</accession>
<reference evidence="1 2" key="1">
    <citation type="journal article" date="2019" name="Int. J. Syst. Evol. Microbiol.">
        <title>The Global Catalogue of Microorganisms (GCM) 10K type strain sequencing project: providing services to taxonomists for standard genome sequencing and annotation.</title>
        <authorList>
            <consortium name="The Broad Institute Genomics Platform"/>
            <consortium name="The Broad Institute Genome Sequencing Center for Infectious Disease"/>
            <person name="Wu L."/>
            <person name="Ma J."/>
        </authorList>
    </citation>
    <scope>NUCLEOTIDE SEQUENCE [LARGE SCALE GENOMIC DNA]</scope>
    <source>
        <strain evidence="1 2">JCM 15933</strain>
    </source>
</reference>
<dbReference type="Proteomes" id="UP001501470">
    <property type="component" value="Unassembled WGS sequence"/>
</dbReference>
<name>A0ABN2DBP9_9ACTN</name>
<proteinExistence type="predicted"/>
<sequence length="300" mass="33853">MRPMELHAVEGTRWPVAKLTLEPAELQARLGLRFSELDDNLGPVLFAFGQLDDGTVVGLSRLIDGREPGTDLYQFGDRPPRDVLSELLFETGLSYDEVSWVAAAEAWEDDRLWVRSRAEAYAYILLHVQPDDPTEDPVRAAETFDVDGDWVVRYRDIVVHLQPRPNGQTPTGVGVYSHPEDPPSTVIDLGGWMFIASQAEAEARDLLLGFGPRAIDAREYWRVFDLLVQADGSATEAMRFLSPGVDELPVRAFWTRLGQWMLRQNPQAFNRGVLEAKSAEYRDAIEEFTRVYGAPPRRQP</sequence>
<evidence type="ECO:0000313" key="2">
    <source>
        <dbReference type="Proteomes" id="UP001501470"/>
    </source>
</evidence>
<comment type="caution">
    <text evidence="1">The sequence shown here is derived from an EMBL/GenBank/DDBJ whole genome shotgun (WGS) entry which is preliminary data.</text>
</comment>
<protein>
    <submittedName>
        <fullName evidence="1">Uncharacterized protein</fullName>
    </submittedName>
</protein>
<keyword evidence="2" id="KW-1185">Reference proteome</keyword>
<dbReference type="EMBL" id="BAAAQD010000052">
    <property type="protein sequence ID" value="GAA1574405.1"/>
    <property type="molecule type" value="Genomic_DNA"/>
</dbReference>
<organism evidence="1 2">
    <name type="scientific">Dactylosporangium maewongense</name>
    <dbReference type="NCBI Taxonomy" id="634393"/>
    <lineage>
        <taxon>Bacteria</taxon>
        <taxon>Bacillati</taxon>
        <taxon>Actinomycetota</taxon>
        <taxon>Actinomycetes</taxon>
        <taxon>Micromonosporales</taxon>
        <taxon>Micromonosporaceae</taxon>
        <taxon>Dactylosporangium</taxon>
    </lineage>
</organism>